<keyword evidence="3 7" id="KW-0812">Transmembrane</keyword>
<keyword evidence="2" id="KW-1003">Cell membrane</keyword>
<feature type="transmembrane region" description="Helical" evidence="7">
    <location>
        <begin position="380"/>
        <end position="403"/>
    </location>
</feature>
<feature type="transmembrane region" description="Helical" evidence="7">
    <location>
        <begin position="137"/>
        <end position="159"/>
    </location>
</feature>
<feature type="transmembrane region" description="Helical" evidence="7">
    <location>
        <begin position="67"/>
        <end position="90"/>
    </location>
</feature>
<evidence type="ECO:0000256" key="5">
    <source>
        <dbReference type="ARBA" id="ARBA00023136"/>
    </source>
</evidence>
<dbReference type="GO" id="GO:0005886">
    <property type="term" value="C:plasma membrane"/>
    <property type="evidence" value="ECO:0007669"/>
    <property type="project" value="UniProtKB-SubCell"/>
</dbReference>
<evidence type="ECO:0000256" key="4">
    <source>
        <dbReference type="ARBA" id="ARBA00022989"/>
    </source>
</evidence>
<feature type="transmembrane region" description="Helical" evidence="7">
    <location>
        <begin position="409"/>
        <end position="428"/>
    </location>
</feature>
<name>L7VZ38_9BACT</name>
<evidence type="ECO:0000256" key="7">
    <source>
        <dbReference type="SAM" id="Phobius"/>
    </source>
</evidence>
<evidence type="ECO:0000313" key="8">
    <source>
        <dbReference type="EMBL" id="AGC72338.1"/>
    </source>
</evidence>
<reference evidence="8" key="1">
    <citation type="submission" date="2012-09" db="EMBL/GenBank/DDBJ databases">
        <title>Metagenomic Characterization of a Microbial Community in Wastewater Detects High Levels of Antibiotic Resistance.</title>
        <authorList>
            <person name="Abrams M."/>
            <person name="Caldwell A."/>
            <person name="Vandaei E."/>
            <person name="Lee W."/>
            <person name="Perrott J."/>
            <person name="Khan S.Y."/>
            <person name="Ta J."/>
            <person name="Romero D."/>
            <person name="Nguyen V."/>
            <person name="Pourmand N."/>
            <person name="Ouverney C.C."/>
        </authorList>
    </citation>
    <scope>NUCLEOTIDE SEQUENCE</scope>
</reference>
<sequence>MKQTVQPANTSFDAQSATASPSTQQTGRRILVNTSALAGSSIWRIVTSFMLQLVIARQLGVMGLGQYTIALAYLHVCQILSELGLPALLVRDLAQMPWLRRSYFRIALAIQLVASVLVWGGLVAVTMLLPFSPAAQTMLWIVGASLPFYAVTSVTQTLFQASERMETVMGVELLVNTLILICSVIVIWLGGTTLQLAAVLVFTQLISAMLGLLLLKRSDIFAAPQEPLHWQWPMLWRRGGPFFVLALADVLLQRADIMLLSIVGGEAVTGLYGAAYNLVRVGLKLVQNFWAALYPTLSRLYRQAPPQYTRLCNFSLRYGLLCLLAAAAIGTGVTADALSLIYGAGYQEATLVLEILVWSAPLYLVENYTQTLLMVEQRPFQSLLITGLHLITLVTLVPLLTPWLGAPGAAWAVLLASGMGAIISLRLLQRWQMPHSVARPYAMVVLATGSYLLSLYLPIGWPWRLLLGSVLYLLVAWRTQLVDPRDWQLVRRVVLQRDNQGSAAAGS</sequence>
<feature type="transmembrane region" description="Helical" evidence="7">
    <location>
        <begin position="318"/>
        <end position="343"/>
    </location>
</feature>
<dbReference type="Pfam" id="PF01943">
    <property type="entry name" value="Polysacc_synt"/>
    <property type="match status" value="1"/>
</dbReference>
<feature type="transmembrane region" description="Helical" evidence="7">
    <location>
        <begin position="196"/>
        <end position="215"/>
    </location>
</feature>
<dbReference type="CDD" id="cd13128">
    <property type="entry name" value="MATE_Wzx_like"/>
    <property type="match status" value="1"/>
</dbReference>
<keyword evidence="4 7" id="KW-1133">Transmembrane helix</keyword>
<feature type="region of interest" description="Disordered" evidence="6">
    <location>
        <begin position="1"/>
        <end position="21"/>
    </location>
</feature>
<comment type="subcellular location">
    <subcellularLocation>
        <location evidence="1">Cell membrane</location>
        <topology evidence="1">Multi-pass membrane protein</topology>
    </subcellularLocation>
</comment>
<organism evidence="8">
    <name type="scientific">uncultured bacterium A1Q1_fos_2004</name>
    <dbReference type="NCBI Taxonomy" id="1256557"/>
    <lineage>
        <taxon>Bacteria</taxon>
        <taxon>environmental samples</taxon>
    </lineage>
</organism>
<feature type="transmembrane region" description="Helical" evidence="7">
    <location>
        <begin position="171"/>
        <end position="190"/>
    </location>
</feature>
<evidence type="ECO:0000256" key="1">
    <source>
        <dbReference type="ARBA" id="ARBA00004651"/>
    </source>
</evidence>
<dbReference type="EMBL" id="JX649899">
    <property type="protein sequence ID" value="AGC72338.1"/>
    <property type="molecule type" value="Genomic_DNA"/>
</dbReference>
<dbReference type="InterPro" id="IPR050833">
    <property type="entry name" value="Poly_Biosynth_Transport"/>
</dbReference>
<evidence type="ECO:0000256" key="3">
    <source>
        <dbReference type="ARBA" id="ARBA00022692"/>
    </source>
</evidence>
<evidence type="ECO:0000256" key="2">
    <source>
        <dbReference type="ARBA" id="ARBA00022475"/>
    </source>
</evidence>
<dbReference type="InterPro" id="IPR002797">
    <property type="entry name" value="Polysacc_synth"/>
</dbReference>
<proteinExistence type="predicted"/>
<feature type="transmembrane region" description="Helical" evidence="7">
    <location>
        <begin position="102"/>
        <end position="131"/>
    </location>
</feature>
<dbReference type="PANTHER" id="PTHR30250">
    <property type="entry name" value="PST FAMILY PREDICTED COLANIC ACID TRANSPORTER"/>
    <property type="match status" value="1"/>
</dbReference>
<protein>
    <submittedName>
        <fullName evidence="8">Polysaccharide biosynthesis protein</fullName>
    </submittedName>
</protein>
<dbReference type="AlphaFoldDB" id="L7VZ38"/>
<feature type="transmembrane region" description="Helical" evidence="7">
    <location>
        <begin position="30"/>
        <end position="55"/>
    </location>
</feature>
<evidence type="ECO:0000256" key="6">
    <source>
        <dbReference type="SAM" id="MobiDB-lite"/>
    </source>
</evidence>
<feature type="transmembrane region" description="Helical" evidence="7">
    <location>
        <begin position="440"/>
        <end position="459"/>
    </location>
</feature>
<feature type="transmembrane region" description="Helical" evidence="7">
    <location>
        <begin position="258"/>
        <end position="279"/>
    </location>
</feature>
<feature type="transmembrane region" description="Helical" evidence="7">
    <location>
        <begin position="235"/>
        <end position="252"/>
    </location>
</feature>
<keyword evidence="5 7" id="KW-0472">Membrane</keyword>
<feature type="transmembrane region" description="Helical" evidence="7">
    <location>
        <begin position="349"/>
        <end position="368"/>
    </location>
</feature>
<accession>L7VZ38</accession>
<dbReference type="PANTHER" id="PTHR30250:SF11">
    <property type="entry name" value="O-ANTIGEN TRANSPORTER-RELATED"/>
    <property type="match status" value="1"/>
</dbReference>